<dbReference type="FunFam" id="3.30.70.360:FF:000009">
    <property type="entry name" value="aminoacylase-1 isoform X1"/>
    <property type="match status" value="1"/>
</dbReference>
<dbReference type="PANTHER" id="PTHR45892">
    <property type="entry name" value="AMINOACYLASE-1"/>
    <property type="match status" value="1"/>
</dbReference>
<dbReference type="GO" id="GO:0004046">
    <property type="term" value="F:aminoacylase activity"/>
    <property type="evidence" value="ECO:0007669"/>
    <property type="project" value="TreeGrafter"/>
</dbReference>
<dbReference type="Gene3D" id="3.30.70.360">
    <property type="match status" value="1"/>
</dbReference>
<sequence>MLDEGQASVNDEFRVFYADRSPWWLIIKGVGMPGHGSKLFDNGAMENLMKSMEVVSKFRGNQFDLVMAGVAARSEVISVNPMYVKAGTPSLTGFIMNMQPSEAEAGFDVLLPPTTDPDLLRRKIADEWASASRNMAYQGRISVIRNSLVKNLKVLKLMIIIVNLAPLRRNFSLRENLQEKERAKEPQKLQVKAIIPRVSVGG</sequence>
<evidence type="ECO:0000313" key="2">
    <source>
        <dbReference type="Proteomes" id="UP000541444"/>
    </source>
</evidence>
<dbReference type="Proteomes" id="UP000541444">
    <property type="component" value="Unassembled WGS sequence"/>
</dbReference>
<dbReference type="AlphaFoldDB" id="A0A7J7LVN7"/>
<dbReference type="EMBL" id="JACGCM010001965">
    <property type="protein sequence ID" value="KAF6146634.1"/>
    <property type="molecule type" value="Genomic_DNA"/>
</dbReference>
<gene>
    <name evidence="1" type="ORF">GIB67_008920</name>
</gene>
<name>A0A7J7LVN7_9MAGN</name>
<dbReference type="PANTHER" id="PTHR45892:SF3">
    <property type="entry name" value="PUTATIVE-RELATED"/>
    <property type="match status" value="1"/>
</dbReference>
<proteinExistence type="predicted"/>
<protein>
    <submittedName>
        <fullName evidence="1">Uncharacterized protein</fullName>
    </submittedName>
</protein>
<accession>A0A7J7LVN7</accession>
<comment type="caution">
    <text evidence="1">The sequence shown here is derived from an EMBL/GenBank/DDBJ whole genome shotgun (WGS) entry which is preliminary data.</text>
</comment>
<dbReference type="InterPro" id="IPR052083">
    <property type="entry name" value="Aminoacylase-1_M20A"/>
</dbReference>
<reference evidence="1 2" key="1">
    <citation type="journal article" date="2020" name="IScience">
        <title>Genome Sequencing of the Endangered Kingdonia uniflora (Circaeasteraceae, Ranunculales) Reveals Potential Mechanisms of Evolutionary Specialization.</title>
        <authorList>
            <person name="Sun Y."/>
            <person name="Deng T."/>
            <person name="Zhang A."/>
            <person name="Moore M.J."/>
            <person name="Landis J.B."/>
            <person name="Lin N."/>
            <person name="Zhang H."/>
            <person name="Zhang X."/>
            <person name="Huang J."/>
            <person name="Zhang X."/>
            <person name="Sun H."/>
            <person name="Wang H."/>
        </authorList>
    </citation>
    <scope>NUCLEOTIDE SEQUENCE [LARGE SCALE GENOMIC DNA]</scope>
    <source>
        <strain evidence="1">TB1705</strain>
        <tissue evidence="1">Leaf</tissue>
    </source>
</reference>
<evidence type="ECO:0000313" key="1">
    <source>
        <dbReference type="EMBL" id="KAF6146634.1"/>
    </source>
</evidence>
<feature type="non-terminal residue" evidence="1">
    <location>
        <position position="1"/>
    </location>
</feature>
<dbReference type="OrthoDB" id="1922218at2759"/>
<keyword evidence="2" id="KW-1185">Reference proteome</keyword>
<organism evidence="1 2">
    <name type="scientific">Kingdonia uniflora</name>
    <dbReference type="NCBI Taxonomy" id="39325"/>
    <lineage>
        <taxon>Eukaryota</taxon>
        <taxon>Viridiplantae</taxon>
        <taxon>Streptophyta</taxon>
        <taxon>Embryophyta</taxon>
        <taxon>Tracheophyta</taxon>
        <taxon>Spermatophyta</taxon>
        <taxon>Magnoliopsida</taxon>
        <taxon>Ranunculales</taxon>
        <taxon>Circaeasteraceae</taxon>
        <taxon>Kingdonia</taxon>
    </lineage>
</organism>